<gene>
    <name evidence="2" type="ORF">IQ63_14840</name>
</gene>
<reference evidence="3" key="1">
    <citation type="submission" date="2014-07" db="EMBL/GenBank/DDBJ databases">
        <title>Genome sequencing of plant-pathogenic Streptomyces species.</title>
        <authorList>
            <person name="Harrison J."/>
            <person name="Sapp M."/>
            <person name="Thwaites R."/>
            <person name="Studholme D.J."/>
        </authorList>
    </citation>
    <scope>NUCLEOTIDE SEQUENCE [LARGE SCALE GENOMIC DNA]</scope>
    <source>
        <strain evidence="3">NCPPB 4445</strain>
    </source>
</reference>
<feature type="region of interest" description="Disordered" evidence="1">
    <location>
        <begin position="63"/>
        <end position="82"/>
    </location>
</feature>
<name>A0A0L0KCP1_9ACTN</name>
<accession>A0A0L0KCP1</accession>
<dbReference type="AlphaFoldDB" id="A0A0L0KCP1"/>
<dbReference type="Proteomes" id="UP000037151">
    <property type="component" value="Unassembled WGS sequence"/>
</dbReference>
<dbReference type="EMBL" id="JPPY01000093">
    <property type="protein sequence ID" value="KND35414.1"/>
    <property type="molecule type" value="Genomic_DNA"/>
</dbReference>
<evidence type="ECO:0000313" key="3">
    <source>
        <dbReference type="Proteomes" id="UP000037151"/>
    </source>
</evidence>
<evidence type="ECO:0000313" key="2">
    <source>
        <dbReference type="EMBL" id="KND35414.1"/>
    </source>
</evidence>
<organism evidence="2 3">
    <name type="scientific">Streptomyces acidiscabies</name>
    <dbReference type="NCBI Taxonomy" id="42234"/>
    <lineage>
        <taxon>Bacteria</taxon>
        <taxon>Bacillati</taxon>
        <taxon>Actinomycetota</taxon>
        <taxon>Actinomycetes</taxon>
        <taxon>Kitasatosporales</taxon>
        <taxon>Streptomycetaceae</taxon>
        <taxon>Streptomyces</taxon>
    </lineage>
</organism>
<sequence>MAGAGGVCGTAHLRSGLSYRGVLQMLWSFDAEQGQATGQHRPGGFGECEPGAVGGLGFLVPSGEDLGEEGEEGVGDCHEVVG</sequence>
<feature type="compositionally biased region" description="Acidic residues" evidence="1">
    <location>
        <begin position="65"/>
        <end position="74"/>
    </location>
</feature>
<protein>
    <submittedName>
        <fullName evidence="2">Uncharacterized protein</fullName>
    </submittedName>
</protein>
<comment type="caution">
    <text evidence="2">The sequence shown here is derived from an EMBL/GenBank/DDBJ whole genome shotgun (WGS) entry which is preliminary data.</text>
</comment>
<evidence type="ECO:0000256" key="1">
    <source>
        <dbReference type="SAM" id="MobiDB-lite"/>
    </source>
</evidence>
<proteinExistence type="predicted"/>